<dbReference type="InterPro" id="IPR011254">
    <property type="entry name" value="Prismane-like_sf"/>
</dbReference>
<dbReference type="NCBIfam" id="NF003379">
    <property type="entry name" value="PRK04456.1"/>
    <property type="match status" value="1"/>
</dbReference>
<evidence type="ECO:0000256" key="9">
    <source>
        <dbReference type="ARBA" id="ARBA00025865"/>
    </source>
</evidence>
<evidence type="ECO:0000256" key="3">
    <source>
        <dbReference type="ARBA" id="ARBA00022596"/>
    </source>
</evidence>
<dbReference type="GeneID" id="14308108"/>
<dbReference type="GO" id="GO:0016407">
    <property type="term" value="F:acetyltransferase activity"/>
    <property type="evidence" value="ECO:0007669"/>
    <property type="project" value="UniProtKB-UniRule"/>
</dbReference>
<comment type="subunit">
    <text evidence="9 10">Monomer. The ACDS complex is made up of alpha, epsilon, beta, gamma and delta chains with a probable stoichiometry of (alpha(2)epsilon(2))(4)-beta(8)-(gamma(1)delta(1))(8).</text>
</comment>
<keyword evidence="13" id="KW-1185">Reference proteome</keyword>
<keyword evidence="4 10" id="KW-0808">Transferase</keyword>
<dbReference type="RefSeq" id="WP_015285709.1">
    <property type="nucleotide sequence ID" value="NC_019943.1"/>
</dbReference>
<feature type="binding site" evidence="10">
    <location>
        <position position="195"/>
    </location>
    <ligand>
        <name>[Ni-Fe-S] cluster</name>
        <dbReference type="ChEBI" id="CHEBI:60400"/>
    </ligand>
</feature>
<evidence type="ECO:0000256" key="1">
    <source>
        <dbReference type="ARBA" id="ARBA00004905"/>
    </source>
</evidence>
<protein>
    <recommendedName>
        <fullName evidence="10">Acetyl-CoA decarbonylase/synthase complex subunit beta</fullName>
        <shortName evidence="10">ACDS complex subunit beta</shortName>
        <ecNumber evidence="10">2.3.1.169</ecNumber>
    </recommendedName>
    <alternativeName>
        <fullName evidence="10">ACDS complex acyltransferase</fullName>
    </alternativeName>
</protein>
<dbReference type="GO" id="GO:0006084">
    <property type="term" value="P:acetyl-CoA metabolic process"/>
    <property type="evidence" value="ECO:0007669"/>
    <property type="project" value="InterPro"/>
</dbReference>
<dbReference type="PANTHER" id="PTHR42281">
    <property type="match status" value="1"/>
</dbReference>
<accession>L0HG40</accession>
<keyword evidence="6 10" id="KW-0408">Iron</keyword>
<dbReference type="SUPFAM" id="SSF56821">
    <property type="entry name" value="Prismane protein-like"/>
    <property type="match status" value="1"/>
</dbReference>
<evidence type="ECO:0000256" key="6">
    <source>
        <dbReference type="ARBA" id="ARBA00023004"/>
    </source>
</evidence>
<dbReference type="NCBIfam" id="TIGR00316">
    <property type="entry name" value="cdhC"/>
    <property type="match status" value="1"/>
</dbReference>
<keyword evidence="3 10" id="KW-0533">Nickel</keyword>
<feature type="domain" description="CO dehydrogenase/acetyl-CoA synthase complex beta subunit C-terminal" evidence="11">
    <location>
        <begin position="171"/>
        <end position="400"/>
    </location>
</feature>
<sequence length="467" mass="51970">MFENIPVEVGLVHEGERVRKNDMQVELGGPQEPVKFEIVRVRPADAVEDGKILINGPDLSDMAEGKHYPLGIIVEIAGARLEPDLEGVVERRIHEYCNYIEGFMHLNQRYDIWIRLSKKAFKKGLASLRFIGEVMVDLFRKELPLIEKIQVTFITDPALVTPLYEEAMKTYEARDARARGLSDDDVDVFYGCALCQSFAPTHVCVITPQRYANCGAISWFDGRAAAGVDPKGPIYAIEKGSCIDPEKGEYSGVNESAKQRSMGEVSRVHLYSAFGYPHTSCGCFEGIAFYIPEVDGFGIVLRGFRDVTVNGLPFSTMADSTAGGRQVDGFHGISLEYMRSQKFMAADGGYDRVVWMPQETKERLKSFIPESVYGAIATEQDAKTLEELRSFLLSHNHPVTKRWEEDTPADAGDTTPGRQEVSLFSGRDIPLNAGGFRIILKNARITAEKVIIQPIRPGGERHGTQKP</sequence>
<dbReference type="HAMAP" id="MF_01138">
    <property type="entry name" value="CdhC"/>
    <property type="match status" value="1"/>
</dbReference>
<evidence type="ECO:0000313" key="12">
    <source>
        <dbReference type="EMBL" id="AGB02746.1"/>
    </source>
</evidence>
<evidence type="ECO:0000256" key="2">
    <source>
        <dbReference type="ARBA" id="ARBA00006862"/>
    </source>
</evidence>
<dbReference type="InterPro" id="IPR023432">
    <property type="entry name" value="CO_DH/Ac-CoA_synth_bsu_arc"/>
</dbReference>
<dbReference type="KEGG" id="mfo:Metfor_1719"/>
<dbReference type="GO" id="GO:0051536">
    <property type="term" value="F:iron-sulfur cluster binding"/>
    <property type="evidence" value="ECO:0007669"/>
    <property type="project" value="UniProtKB-KW"/>
</dbReference>
<name>L0HG40_METFS</name>
<feature type="binding site" evidence="10">
    <location>
        <position position="192"/>
    </location>
    <ligand>
        <name>[Ni-Fe-S] cluster</name>
        <dbReference type="ChEBI" id="CHEBI:60400"/>
    </ligand>
</feature>
<comment type="pathway">
    <text evidence="1">One-carbon metabolism; methanogenesis from acetate.</text>
</comment>
<dbReference type="GO" id="GO:0016151">
    <property type="term" value="F:nickel cation binding"/>
    <property type="evidence" value="ECO:0007669"/>
    <property type="project" value="UniProtKB-UniRule"/>
</dbReference>
<dbReference type="InterPro" id="IPR045822">
    <property type="entry name" value="ACS_CODH_B_C"/>
</dbReference>
<proteinExistence type="inferred from homology"/>
<dbReference type="FunCoup" id="L0HG40">
    <property type="interactions" value="71"/>
</dbReference>
<dbReference type="InterPro" id="IPR038571">
    <property type="entry name" value="CO_DH/Ac-CoA_synth_bsu_3_sf"/>
</dbReference>
<dbReference type="InterPro" id="IPR004461">
    <property type="entry name" value="CO_DH/Ac-CoA_synth_bsu"/>
</dbReference>
<comment type="function">
    <text evidence="10">Part of a complex that catalyzes the reversible cleavage of acetyl-CoA, allowing autotrophic growth from CO(2). The alpha-epsilon complex generates CO from CO(2), while the beta subunit (this protein) combines the CO with CoA and a methyl group to form acetyl-CoA. The methyl group, which is incorporated into acetyl-CoA, is transferred to the beta subunit by a corrinoid iron-sulfur protein (the gamma-delta complex).</text>
</comment>
<dbReference type="eggNOG" id="arCOG04360">
    <property type="taxonomic scope" value="Archaea"/>
</dbReference>
<comment type="cofactor">
    <cofactor evidence="10">
        <name>[Ni-Fe-S] cluster</name>
        <dbReference type="ChEBI" id="CHEBI:60400"/>
    </cofactor>
    <text evidence="10">Binds 1 [Ni-Fe-S] cluster.</text>
</comment>
<evidence type="ECO:0000256" key="7">
    <source>
        <dbReference type="ARBA" id="ARBA00023014"/>
    </source>
</evidence>
<dbReference type="Pfam" id="PF03598">
    <property type="entry name" value="CdhC"/>
    <property type="match status" value="1"/>
</dbReference>
<dbReference type="GO" id="GO:0043884">
    <property type="term" value="F:CO-methylating acetyl-CoA synthase activity"/>
    <property type="evidence" value="ECO:0007669"/>
    <property type="project" value="UniProtKB-EC"/>
</dbReference>
<keyword evidence="8 10" id="KW-0012">Acyltransferase</keyword>
<dbReference type="OrthoDB" id="69951at2157"/>
<dbReference type="Gene3D" id="3.40.970.20">
    <property type="entry name" value="Carbon monoxide dehydrogenase alpha subunit. Chain D, domain 4"/>
    <property type="match status" value="1"/>
</dbReference>
<feature type="binding site" evidence="10">
    <location>
        <position position="281"/>
    </location>
    <ligand>
        <name>[Ni-Fe-S] cluster</name>
        <dbReference type="ChEBI" id="CHEBI:60400"/>
    </ligand>
</feature>
<evidence type="ECO:0000313" key="13">
    <source>
        <dbReference type="Proteomes" id="UP000010824"/>
    </source>
</evidence>
<dbReference type="EMBL" id="CP003167">
    <property type="protein sequence ID" value="AGB02746.1"/>
    <property type="molecule type" value="Genomic_DNA"/>
</dbReference>
<evidence type="ECO:0000256" key="5">
    <source>
        <dbReference type="ARBA" id="ARBA00022723"/>
    </source>
</evidence>
<dbReference type="UniPathway" id="UPA00642"/>
<dbReference type="PANTHER" id="PTHR42281:SF1">
    <property type="entry name" value="ACETYL-COA DECARBONYLASE_SYNTHASE COMPLEX SUBUNIT BETA 1"/>
    <property type="match status" value="1"/>
</dbReference>
<dbReference type="GO" id="GO:0043885">
    <property type="term" value="F:anaerobic carbon-monoxide dehydrogenase activity"/>
    <property type="evidence" value="ECO:0007669"/>
    <property type="project" value="InterPro"/>
</dbReference>
<evidence type="ECO:0000256" key="8">
    <source>
        <dbReference type="ARBA" id="ARBA00023315"/>
    </source>
</evidence>
<dbReference type="AlphaFoldDB" id="L0HG40"/>
<dbReference type="Pfam" id="PF19436">
    <property type="entry name" value="ACS_CODH_B_C"/>
    <property type="match status" value="1"/>
</dbReference>
<dbReference type="GO" id="GO:0019385">
    <property type="term" value="P:methanogenesis, from acetate"/>
    <property type="evidence" value="ECO:0007669"/>
    <property type="project" value="UniProtKB-UniPathway"/>
</dbReference>
<reference evidence="13" key="1">
    <citation type="submission" date="2011-12" db="EMBL/GenBank/DDBJ databases">
        <title>Complete sequence of Methanoregula formicicum SMSP.</title>
        <authorList>
            <person name="Lucas S."/>
            <person name="Han J."/>
            <person name="Lapidus A."/>
            <person name="Cheng J.-F."/>
            <person name="Goodwin L."/>
            <person name="Pitluck S."/>
            <person name="Peters L."/>
            <person name="Ovchinnikova G."/>
            <person name="Teshima H."/>
            <person name="Detter J.C."/>
            <person name="Han C."/>
            <person name="Tapia R."/>
            <person name="Land M."/>
            <person name="Hauser L."/>
            <person name="Kyrpides N."/>
            <person name="Ivanova N."/>
            <person name="Pagani I."/>
            <person name="Imachi H."/>
            <person name="Tamaki H."/>
            <person name="Sekiguchi Y."/>
            <person name="Kamagata Y."/>
            <person name="Cadillo-Quiroz H."/>
            <person name="Zinder S."/>
            <person name="Liu W.-T."/>
            <person name="Woyke T."/>
        </authorList>
    </citation>
    <scope>NUCLEOTIDE SEQUENCE [LARGE SCALE GENOMIC DNA]</scope>
    <source>
        <strain evidence="13">DSM 22288 / NBRC 105244 / SMSP</strain>
    </source>
</reference>
<organism evidence="12 13">
    <name type="scientific">Methanoregula formicica (strain DSM 22288 / NBRC 105244 / SMSP)</name>
    <dbReference type="NCBI Taxonomy" id="593750"/>
    <lineage>
        <taxon>Archaea</taxon>
        <taxon>Methanobacteriati</taxon>
        <taxon>Methanobacteriota</taxon>
        <taxon>Stenosarchaea group</taxon>
        <taxon>Methanomicrobia</taxon>
        <taxon>Methanomicrobiales</taxon>
        <taxon>Methanoregulaceae</taxon>
        <taxon>Methanoregula</taxon>
    </lineage>
</organism>
<dbReference type="STRING" id="593750.Metfor_1719"/>
<evidence type="ECO:0000259" key="11">
    <source>
        <dbReference type="Pfam" id="PF19436"/>
    </source>
</evidence>
<dbReference type="InParanoid" id="L0HG40"/>
<dbReference type="Gene3D" id="3.30.1650.10">
    <property type="entry name" value="Bifunctional carbon monoxide dehydrogenase/acetyl-coa synthase(codh/acs), Chain M, domain 3"/>
    <property type="match status" value="1"/>
</dbReference>
<dbReference type="EC" id="2.3.1.169" evidence="10"/>
<comment type="catalytic activity">
    <reaction evidence="10">
        <text>Co(I)-[corrinoid Fe-S protein] + acetyl-CoA + H(+) = methyl-Co(III)-[corrinoid Fe-S protein] + CO + CoA</text>
        <dbReference type="Rhea" id="RHEA:45212"/>
        <dbReference type="Rhea" id="RHEA-COMP:11110"/>
        <dbReference type="Rhea" id="RHEA-COMP:11111"/>
        <dbReference type="ChEBI" id="CHEBI:15378"/>
        <dbReference type="ChEBI" id="CHEBI:17245"/>
        <dbReference type="ChEBI" id="CHEBI:57287"/>
        <dbReference type="ChEBI" id="CHEBI:57288"/>
        <dbReference type="ChEBI" id="CHEBI:85033"/>
        <dbReference type="ChEBI" id="CHEBI:85035"/>
        <dbReference type="EC" id="2.3.1.169"/>
    </reaction>
</comment>
<feature type="binding site" evidence="10">
    <location>
        <position position="283"/>
    </location>
    <ligand>
        <name>[Ni-Fe-S] cluster</name>
        <dbReference type="ChEBI" id="CHEBI:60400"/>
    </ligand>
</feature>
<comment type="similarity">
    <text evidence="2 10">Belongs to the CdhC family.</text>
</comment>
<keyword evidence="5 10" id="KW-0479">Metal-binding</keyword>
<evidence type="ECO:0000256" key="4">
    <source>
        <dbReference type="ARBA" id="ARBA00022679"/>
    </source>
</evidence>
<dbReference type="Proteomes" id="UP000010824">
    <property type="component" value="Chromosome"/>
</dbReference>
<dbReference type="Gene3D" id="3.40.1470.10">
    <property type="entry name" value="Bifunctional carbon monoxide dehydrogenase/acetyl-coa synthase(codh/acs), Chain M, domain 5"/>
    <property type="match status" value="1"/>
</dbReference>
<evidence type="ECO:0000256" key="10">
    <source>
        <dbReference type="HAMAP-Rule" id="MF_01138"/>
    </source>
</evidence>
<dbReference type="GO" id="GO:0005506">
    <property type="term" value="F:iron ion binding"/>
    <property type="evidence" value="ECO:0007669"/>
    <property type="project" value="UniProtKB-UniRule"/>
</dbReference>
<gene>
    <name evidence="10" type="primary">cdhC</name>
    <name evidence="12" type="ordered locus">Metfor_1719</name>
</gene>
<keyword evidence="7 10" id="KW-0411">Iron-sulfur</keyword>
<reference evidence="12 13" key="2">
    <citation type="journal article" date="2014" name="Genome Announc.">
        <title>Complete Genome Sequence of Methanoregula formicica SMSPT, a Mesophilic Hydrogenotrophic Methanogen Isolated from a Methanogenic Upflow Anaerobic Sludge Blanket Reactor.</title>
        <authorList>
            <person name="Yamamoto K."/>
            <person name="Tamaki H."/>
            <person name="Cadillo-Quiroz H."/>
            <person name="Imachi H."/>
            <person name="Kyrpides N."/>
            <person name="Woyke T."/>
            <person name="Goodwin L."/>
            <person name="Zinder S.H."/>
            <person name="Kamagata Y."/>
            <person name="Liu W.T."/>
        </authorList>
    </citation>
    <scope>NUCLEOTIDE SEQUENCE [LARGE SCALE GENOMIC DNA]</scope>
    <source>
        <strain evidence="13">DSM 22288 / NBRC 105244 / SMSP</strain>
    </source>
</reference>
<dbReference type="HOGENOM" id="CLU_613408_0_0_2"/>